<name>A0A2R6Y0V9_9BACL</name>
<reference evidence="8" key="1">
    <citation type="journal article" date="2018" name="Sci. Rep.">
        <title>Lignite coal burning seam in the remote Altai Mountains harbors a hydrogen-driven thermophilic microbial community.</title>
        <authorList>
            <person name="Kadnikov V.V."/>
            <person name="Mardanov A.V."/>
            <person name="Ivasenko D.A."/>
            <person name="Antsiferov D.V."/>
            <person name="Beletsky A.V."/>
            <person name="Karnachuk O.V."/>
            <person name="Ravin N.V."/>
        </authorList>
    </citation>
    <scope>NUCLEOTIDE SEQUENCE [LARGE SCALE GENOMIC DNA]</scope>
</reference>
<keyword evidence="3 6" id="KW-0812">Transmembrane</keyword>
<dbReference type="InterPro" id="IPR002781">
    <property type="entry name" value="TM_pro_TauE-like"/>
</dbReference>
<keyword evidence="6" id="KW-1003">Cell membrane</keyword>
<comment type="caution">
    <text evidence="7">The sequence shown here is derived from an EMBL/GenBank/DDBJ whole genome shotgun (WGS) entry which is preliminary data.</text>
</comment>
<dbReference type="InterPro" id="IPR051598">
    <property type="entry name" value="TSUP/Inactive_protease-like"/>
</dbReference>
<dbReference type="GO" id="GO:0005886">
    <property type="term" value="C:plasma membrane"/>
    <property type="evidence" value="ECO:0007669"/>
    <property type="project" value="UniProtKB-SubCell"/>
</dbReference>
<comment type="similarity">
    <text evidence="2 6">Belongs to the 4-toluene sulfonate uptake permease (TSUP) (TC 2.A.102) family.</text>
</comment>
<feature type="transmembrane region" description="Helical" evidence="6">
    <location>
        <begin position="41"/>
        <end position="69"/>
    </location>
</feature>
<dbReference type="Proteomes" id="UP000244338">
    <property type="component" value="Unassembled WGS sequence"/>
</dbReference>
<dbReference type="PANTHER" id="PTHR43701">
    <property type="entry name" value="MEMBRANE TRANSPORTER PROTEIN MJ0441-RELATED"/>
    <property type="match status" value="1"/>
</dbReference>
<evidence type="ECO:0000256" key="5">
    <source>
        <dbReference type="ARBA" id="ARBA00023136"/>
    </source>
</evidence>
<accession>A0A2R6Y0V9</accession>
<evidence type="ECO:0000256" key="2">
    <source>
        <dbReference type="ARBA" id="ARBA00009142"/>
    </source>
</evidence>
<evidence type="ECO:0000313" key="8">
    <source>
        <dbReference type="Proteomes" id="UP000244338"/>
    </source>
</evidence>
<feature type="transmembrane region" description="Helical" evidence="6">
    <location>
        <begin position="208"/>
        <end position="226"/>
    </location>
</feature>
<keyword evidence="5 6" id="KW-0472">Membrane</keyword>
<protein>
    <recommendedName>
        <fullName evidence="6">Probable membrane transporter protein</fullName>
    </recommendedName>
</protein>
<dbReference type="EMBL" id="PEBX01000033">
    <property type="protein sequence ID" value="PTQ56313.1"/>
    <property type="molecule type" value="Genomic_DNA"/>
</dbReference>
<dbReference type="AlphaFoldDB" id="A0A2R6Y0V9"/>
<keyword evidence="4 6" id="KW-1133">Transmembrane helix</keyword>
<feature type="transmembrane region" description="Helical" evidence="6">
    <location>
        <begin position="6"/>
        <end position="29"/>
    </location>
</feature>
<evidence type="ECO:0000313" key="7">
    <source>
        <dbReference type="EMBL" id="PTQ56313.1"/>
    </source>
</evidence>
<feature type="transmembrane region" description="Helical" evidence="6">
    <location>
        <begin position="81"/>
        <end position="100"/>
    </location>
</feature>
<gene>
    <name evidence="7" type="ORF">BSOLF_0348</name>
</gene>
<evidence type="ECO:0000256" key="4">
    <source>
        <dbReference type="ARBA" id="ARBA00022989"/>
    </source>
</evidence>
<evidence type="ECO:0000256" key="6">
    <source>
        <dbReference type="RuleBase" id="RU363041"/>
    </source>
</evidence>
<comment type="subcellular location">
    <subcellularLocation>
        <location evidence="6">Cell membrane</location>
        <topology evidence="6">Multi-pass membrane protein</topology>
    </subcellularLocation>
    <subcellularLocation>
        <location evidence="1">Membrane</location>
        <topology evidence="1">Multi-pass membrane protein</topology>
    </subcellularLocation>
</comment>
<feature type="transmembrane region" description="Helical" evidence="6">
    <location>
        <begin position="145"/>
        <end position="175"/>
    </location>
</feature>
<feature type="transmembrane region" description="Helical" evidence="6">
    <location>
        <begin position="238"/>
        <end position="255"/>
    </location>
</feature>
<dbReference type="Pfam" id="PF01925">
    <property type="entry name" value="TauE"/>
    <property type="match status" value="1"/>
</dbReference>
<evidence type="ECO:0000256" key="1">
    <source>
        <dbReference type="ARBA" id="ARBA00004141"/>
    </source>
</evidence>
<feature type="transmembrane region" description="Helical" evidence="6">
    <location>
        <begin position="107"/>
        <end position="125"/>
    </location>
</feature>
<proteinExistence type="inferred from homology"/>
<organism evidence="7 8">
    <name type="scientific">Candidatus Carbonibacillus altaicus</name>
    <dbReference type="NCBI Taxonomy" id="2163959"/>
    <lineage>
        <taxon>Bacteria</taxon>
        <taxon>Bacillati</taxon>
        <taxon>Bacillota</taxon>
        <taxon>Bacilli</taxon>
        <taxon>Bacillales</taxon>
        <taxon>Candidatus Carbonibacillus</taxon>
    </lineage>
</organism>
<evidence type="ECO:0000256" key="3">
    <source>
        <dbReference type="ARBA" id="ARBA00022692"/>
    </source>
</evidence>
<sequence length="277" mass="29453">MDLGYIVLLFAIGFIASLISGMVGIGGAVIKYPLLLLVPQLFGYVAFTAHEVSGLNAIQVFFATLAAVFALRNEDVLNMKLILYMGTAVLVGSFIGGYGAQFLSNETVNIVFIALAFTALVMMFIPKPDIEGVPYDQVTFNRWLAAGSAFFVGLFSGVVGAGGGFILVPIMLLILRIPTRMTIATSLAVAFLNSIGATVGKILANEIIWGPAIVLVIASILGAPVGAKLTKVFQPKTLQYILTALIALTVFKMTYDMIFPVTEIPVDVPVPESIPKS</sequence>
<feature type="transmembrane region" description="Helical" evidence="6">
    <location>
        <begin position="182"/>
        <end position="202"/>
    </location>
</feature>
<dbReference type="PANTHER" id="PTHR43701:SF13">
    <property type="entry name" value="MEMBRANE TRANSPORTER PROTEIN YRKJ-RELATED"/>
    <property type="match status" value="1"/>
</dbReference>